<dbReference type="AlphaFoldDB" id="A0A6A6F505"/>
<evidence type="ECO:0000256" key="1">
    <source>
        <dbReference type="SAM" id="MobiDB-lite"/>
    </source>
</evidence>
<reference evidence="2" key="1">
    <citation type="journal article" date="2020" name="Stud. Mycol.">
        <title>101 Dothideomycetes genomes: a test case for predicting lifestyles and emergence of pathogens.</title>
        <authorList>
            <person name="Haridas S."/>
            <person name="Albert R."/>
            <person name="Binder M."/>
            <person name="Bloem J."/>
            <person name="Labutti K."/>
            <person name="Salamov A."/>
            <person name="Andreopoulos B."/>
            <person name="Baker S."/>
            <person name="Barry K."/>
            <person name="Bills G."/>
            <person name="Bluhm B."/>
            <person name="Cannon C."/>
            <person name="Castanera R."/>
            <person name="Culley D."/>
            <person name="Daum C."/>
            <person name="Ezra D."/>
            <person name="Gonzalez J."/>
            <person name="Henrissat B."/>
            <person name="Kuo A."/>
            <person name="Liang C."/>
            <person name="Lipzen A."/>
            <person name="Lutzoni F."/>
            <person name="Magnuson J."/>
            <person name="Mondo S."/>
            <person name="Nolan M."/>
            <person name="Ohm R."/>
            <person name="Pangilinan J."/>
            <person name="Park H.-J."/>
            <person name="Ramirez L."/>
            <person name="Alfaro M."/>
            <person name="Sun H."/>
            <person name="Tritt A."/>
            <person name="Yoshinaga Y."/>
            <person name="Zwiers L.-H."/>
            <person name="Turgeon B."/>
            <person name="Goodwin S."/>
            <person name="Spatafora J."/>
            <person name="Crous P."/>
            <person name="Grigoriev I."/>
        </authorList>
    </citation>
    <scope>NUCLEOTIDE SEQUENCE</scope>
    <source>
        <strain evidence="2">SCOH1-5</strain>
    </source>
</reference>
<feature type="compositionally biased region" description="Polar residues" evidence="1">
    <location>
        <begin position="14"/>
        <end position="23"/>
    </location>
</feature>
<gene>
    <name evidence="2" type="ORF">CERZMDRAFT_102302</name>
</gene>
<dbReference type="EMBL" id="ML992702">
    <property type="protein sequence ID" value="KAF2207621.1"/>
    <property type="molecule type" value="Genomic_DNA"/>
</dbReference>
<protein>
    <submittedName>
        <fullName evidence="2">Uncharacterized protein</fullName>
    </submittedName>
</protein>
<keyword evidence="3" id="KW-1185">Reference proteome</keyword>
<evidence type="ECO:0000313" key="2">
    <source>
        <dbReference type="EMBL" id="KAF2207621.1"/>
    </source>
</evidence>
<proteinExistence type="predicted"/>
<dbReference type="OrthoDB" id="3631810at2759"/>
<evidence type="ECO:0000313" key="3">
    <source>
        <dbReference type="Proteomes" id="UP000799539"/>
    </source>
</evidence>
<name>A0A6A6F505_9PEZI</name>
<organism evidence="2 3">
    <name type="scientific">Cercospora zeae-maydis SCOH1-5</name>
    <dbReference type="NCBI Taxonomy" id="717836"/>
    <lineage>
        <taxon>Eukaryota</taxon>
        <taxon>Fungi</taxon>
        <taxon>Dikarya</taxon>
        <taxon>Ascomycota</taxon>
        <taxon>Pezizomycotina</taxon>
        <taxon>Dothideomycetes</taxon>
        <taxon>Dothideomycetidae</taxon>
        <taxon>Mycosphaerellales</taxon>
        <taxon>Mycosphaerellaceae</taxon>
        <taxon>Cercospora</taxon>
    </lineage>
</organism>
<accession>A0A6A6F505</accession>
<sequence>MTGESKAWTENRRQSPTFVNSSGRLYPVVHPTSSCLRRECSILEPKEQLAREIEVSTSRAPATAADSGLFVSHPTPLPVTVSAINKQQQRSGTRNHSSNMDMAPDCFANMDPQIESSKMAAARLQCQGQLSEVDPSQDSFPVNGDAGFSKRADSKLSEDISPSTHELRVRSVTPTKWHIDLDNVSLHSDQSFDLGYKGRLAPPCVFKMHTRAWNSQHTRPLKDMLVELLEVKYPQRREELVTEGTMLLGSTRRRIGHKDKRSLASWFPCLASMAGG</sequence>
<dbReference type="Proteomes" id="UP000799539">
    <property type="component" value="Unassembled WGS sequence"/>
</dbReference>
<feature type="region of interest" description="Disordered" evidence="1">
    <location>
        <begin position="1"/>
        <end position="23"/>
    </location>
</feature>